<dbReference type="InterPro" id="IPR015018">
    <property type="entry name" value="DUF1905"/>
</dbReference>
<evidence type="ECO:0000313" key="2">
    <source>
        <dbReference type="Proteomes" id="UP000283523"/>
    </source>
</evidence>
<dbReference type="InterPro" id="IPR037079">
    <property type="entry name" value="AF2212/PG0164-like_sf"/>
</dbReference>
<evidence type="ECO:0000313" key="1">
    <source>
        <dbReference type="EMBL" id="RIV18494.1"/>
    </source>
</evidence>
<keyword evidence="2" id="KW-1185">Reference proteome</keyword>
<dbReference type="RefSeq" id="WP_119671127.1">
    <property type="nucleotide sequence ID" value="NZ_QXED01000011.1"/>
</dbReference>
<dbReference type="Pfam" id="PF13376">
    <property type="entry name" value="OmdA"/>
    <property type="match status" value="1"/>
</dbReference>
<name>A0A418LYQ7_9BACT</name>
<dbReference type="Proteomes" id="UP000283523">
    <property type="component" value="Unassembled WGS sequence"/>
</dbReference>
<protein>
    <submittedName>
        <fullName evidence="1">DUF1905 domain-containing protein</fullName>
    </submittedName>
</protein>
<dbReference type="OrthoDB" id="9800461at2"/>
<accession>A0A418LYQ7</accession>
<sequence>MHTFTALLKRFDNNGEKTRWTYIDIPDEVTEALKPGQKTSFRVKGTLDEYVIERVALIPMGPVENRTDGSETRFIMGINAVMRKALRKEKGATVQVRIELDDSPIVLSANLMGCLEDDPAALAFFNSLTKGHQHYFSKWIEEAKTIETKTKRITQAVTGLSMGMGYPEMIRYFKSRTID</sequence>
<comment type="caution">
    <text evidence="1">The sequence shown here is derived from an EMBL/GenBank/DDBJ whole genome shotgun (WGS) entry which is preliminary data.</text>
</comment>
<gene>
    <name evidence="1" type="ORF">DYU11_28390</name>
</gene>
<dbReference type="SUPFAM" id="SSF141694">
    <property type="entry name" value="AF2212/PG0164-like"/>
    <property type="match status" value="1"/>
</dbReference>
<reference evidence="1 2" key="1">
    <citation type="submission" date="2018-08" db="EMBL/GenBank/DDBJ databases">
        <title>Fibrisoma montanum sp. nov., isolated from Danxia mountain soil.</title>
        <authorList>
            <person name="Huang Y."/>
        </authorList>
    </citation>
    <scope>NUCLEOTIDE SEQUENCE [LARGE SCALE GENOMIC DNA]</scope>
    <source>
        <strain evidence="1 2">HYT19</strain>
    </source>
</reference>
<dbReference type="EMBL" id="QXED01000011">
    <property type="protein sequence ID" value="RIV18494.1"/>
    <property type="molecule type" value="Genomic_DNA"/>
</dbReference>
<dbReference type="Pfam" id="PF08922">
    <property type="entry name" value="DUF1905"/>
    <property type="match status" value="1"/>
</dbReference>
<organism evidence="1 2">
    <name type="scientific">Fibrisoma montanum</name>
    <dbReference type="NCBI Taxonomy" id="2305895"/>
    <lineage>
        <taxon>Bacteria</taxon>
        <taxon>Pseudomonadati</taxon>
        <taxon>Bacteroidota</taxon>
        <taxon>Cytophagia</taxon>
        <taxon>Cytophagales</taxon>
        <taxon>Spirosomataceae</taxon>
        <taxon>Fibrisoma</taxon>
    </lineage>
</organism>
<proteinExistence type="predicted"/>
<dbReference type="AlphaFoldDB" id="A0A418LYQ7"/>
<dbReference type="Gene3D" id="2.40.30.100">
    <property type="entry name" value="AF2212/PG0164-like"/>
    <property type="match status" value="1"/>
</dbReference>